<evidence type="ECO:0000256" key="9">
    <source>
        <dbReference type="ARBA" id="ARBA00023128"/>
    </source>
</evidence>
<keyword evidence="4 11" id="KW-0813">Transport</keyword>
<evidence type="ECO:0000313" key="14">
    <source>
        <dbReference type="RefSeq" id="XP_065675032.1"/>
    </source>
</evidence>
<dbReference type="PANTHER" id="PTHR13156">
    <property type="entry name" value="NADH-UBIQUINONE OXIDOREDUCTASE 13 KD-A SUBUNIT"/>
    <property type="match status" value="1"/>
</dbReference>
<evidence type="ECO:0000256" key="2">
    <source>
        <dbReference type="ARBA" id="ARBA00004443"/>
    </source>
</evidence>
<dbReference type="InterPro" id="IPR016668">
    <property type="entry name" value="NDUFS6"/>
</dbReference>
<evidence type="ECO:0000259" key="12">
    <source>
        <dbReference type="Pfam" id="PF10276"/>
    </source>
</evidence>
<evidence type="ECO:0000313" key="13">
    <source>
        <dbReference type="Proteomes" id="UP001652625"/>
    </source>
</evidence>
<keyword evidence="6 11" id="KW-0999">Mitochondrion inner membrane</keyword>
<comment type="similarity">
    <text evidence="3 11">Belongs to the complex I NDUFS6 subunit family.</text>
</comment>
<dbReference type="RefSeq" id="XP_065675032.1">
    <property type="nucleotide sequence ID" value="XM_065818960.1"/>
</dbReference>
<keyword evidence="10 11" id="KW-0472">Membrane</keyword>
<feature type="domain" description="Zinc finger CHCC-type" evidence="12">
    <location>
        <begin position="80"/>
        <end position="116"/>
    </location>
</feature>
<dbReference type="Proteomes" id="UP001652625">
    <property type="component" value="Chromosome 15"/>
</dbReference>
<dbReference type="PANTHER" id="PTHR13156:SF0">
    <property type="entry name" value="NADH DEHYDROGENASE [UBIQUINONE] IRON-SULFUR PROTEIN 6, MITOCHONDRIAL"/>
    <property type="match status" value="1"/>
</dbReference>
<protein>
    <recommendedName>
        <fullName evidence="11">NADH dehydrogenase [ubiquinone] iron-sulfur protein 6, mitochondrial</fullName>
    </recommendedName>
</protein>
<evidence type="ECO:0000256" key="8">
    <source>
        <dbReference type="ARBA" id="ARBA00022982"/>
    </source>
</evidence>
<evidence type="ECO:0000256" key="11">
    <source>
        <dbReference type="PIRNR" id="PIRNR016564"/>
    </source>
</evidence>
<proteinExistence type="inferred from homology"/>
<dbReference type="Gene3D" id="2.60.260.40">
    <property type="entry name" value="q5lls5 like domains"/>
    <property type="match status" value="1"/>
</dbReference>
<keyword evidence="13" id="KW-1185">Reference proteome</keyword>
<evidence type="ECO:0000256" key="3">
    <source>
        <dbReference type="ARBA" id="ARBA00007291"/>
    </source>
</evidence>
<organism evidence="13 14">
    <name type="scientific">Hydra vulgaris</name>
    <name type="common">Hydra</name>
    <name type="synonym">Hydra attenuata</name>
    <dbReference type="NCBI Taxonomy" id="6087"/>
    <lineage>
        <taxon>Eukaryota</taxon>
        <taxon>Metazoa</taxon>
        <taxon>Cnidaria</taxon>
        <taxon>Hydrozoa</taxon>
        <taxon>Hydroidolina</taxon>
        <taxon>Anthoathecata</taxon>
        <taxon>Aplanulata</taxon>
        <taxon>Hydridae</taxon>
        <taxon>Hydra</taxon>
    </lineage>
</organism>
<dbReference type="PIRSF" id="PIRSF016564">
    <property type="entry name" value="CI-13KD-A"/>
    <property type="match status" value="1"/>
</dbReference>
<gene>
    <name evidence="14" type="primary">LOC100209914</name>
</gene>
<dbReference type="Pfam" id="PF10276">
    <property type="entry name" value="zf-CHCC"/>
    <property type="match status" value="1"/>
</dbReference>
<comment type="subcellular location">
    <subcellularLocation>
        <location evidence="2">Mitochondrion inner membrane</location>
        <topology evidence="2">Peripheral membrane protein</topology>
        <orientation evidence="2">Matrix side</orientation>
    </subcellularLocation>
</comment>
<dbReference type="GeneID" id="100209914"/>
<keyword evidence="7" id="KW-0809">Transit peptide</keyword>
<comment type="function">
    <text evidence="1 11">Accessory subunit of the mitochondrial membrane respiratory chain NADH dehydrogenase (Complex I), that is believed not to be involved in catalysis. Complex I functions in the transfer of electrons from NADH to the respiratory chain. The immediate electron acceptor for the enzyme is believed to be ubiquinone.</text>
</comment>
<keyword evidence="8 11" id="KW-0249">Electron transport</keyword>
<accession>A0ABM4DKI4</accession>
<evidence type="ECO:0000256" key="5">
    <source>
        <dbReference type="ARBA" id="ARBA00022660"/>
    </source>
</evidence>
<evidence type="ECO:0000256" key="7">
    <source>
        <dbReference type="ARBA" id="ARBA00022946"/>
    </source>
</evidence>
<evidence type="ECO:0000256" key="10">
    <source>
        <dbReference type="ARBA" id="ARBA00023136"/>
    </source>
</evidence>
<keyword evidence="9 11" id="KW-0496">Mitochondrion</keyword>
<evidence type="ECO:0000256" key="4">
    <source>
        <dbReference type="ARBA" id="ARBA00022448"/>
    </source>
</evidence>
<evidence type="ECO:0000256" key="1">
    <source>
        <dbReference type="ARBA" id="ARBA00003195"/>
    </source>
</evidence>
<dbReference type="InterPro" id="IPR019401">
    <property type="entry name" value="Znf_CHCC"/>
</dbReference>
<evidence type="ECO:0000256" key="6">
    <source>
        <dbReference type="ARBA" id="ARBA00022792"/>
    </source>
</evidence>
<reference evidence="14" key="1">
    <citation type="submission" date="2025-08" db="UniProtKB">
        <authorList>
            <consortium name="RefSeq"/>
        </authorList>
    </citation>
    <scope>IDENTIFICATION</scope>
</reference>
<keyword evidence="5 11" id="KW-0679">Respiratory chain</keyword>
<name>A0ABM4DKI4_HYDVU</name>
<sequence length="122" mass="13609">MAVFRTGLRCFQSSFASGNLQVPLKYMRNTYASVEKVTHTGQKYDEDDWKKVRFIDGIKLVNDNIAAKLIDEIPPKEVSQRVISCDGGGGALGHPKVFINLDKPGAHACGYCGLRFKKKEHH</sequence>